<organism evidence="2 3">
    <name type="scientific">Vreelandella aquamarina</name>
    <dbReference type="NCBI Taxonomy" id="77097"/>
    <lineage>
        <taxon>Bacteria</taxon>
        <taxon>Pseudomonadati</taxon>
        <taxon>Pseudomonadota</taxon>
        <taxon>Gammaproteobacteria</taxon>
        <taxon>Oceanospirillales</taxon>
        <taxon>Halomonadaceae</taxon>
        <taxon>Vreelandella</taxon>
    </lineage>
</organism>
<evidence type="ECO:0000256" key="1">
    <source>
        <dbReference type="SAM" id="Phobius"/>
    </source>
</evidence>
<name>A0A857GPI0_9GAMM</name>
<dbReference type="Proteomes" id="UP000463949">
    <property type="component" value="Chromosome"/>
</dbReference>
<keyword evidence="1" id="KW-0812">Transmembrane</keyword>
<reference evidence="2 3" key="1">
    <citation type="submission" date="2017-10" db="EMBL/GenBank/DDBJ databases">
        <title>Coral associated bacteria.</title>
        <authorList>
            <person name="Wang X."/>
        </authorList>
    </citation>
    <scope>NUCLEOTIDE SEQUENCE [LARGE SCALE GENOMIC DNA]</scope>
    <source>
        <strain evidence="2 3">SCSIO 43005</strain>
    </source>
</reference>
<keyword evidence="1" id="KW-0472">Membrane</keyword>
<dbReference type="EMBL" id="CP024621">
    <property type="protein sequence ID" value="QHD48911.1"/>
    <property type="molecule type" value="Genomic_DNA"/>
</dbReference>
<sequence>MASCTPHQLTGHATHNLWIPVVAIFIVAGLIFGGQAYSEAQRDAHIAASISEHLGSQTQADILHLKRVNKGYGVCGDYHLANVEHGHFYYNSATERLALGTDAPLYHDNCDRVSG</sequence>
<dbReference type="KEGG" id="hmd:CTT34_04005"/>
<protein>
    <submittedName>
        <fullName evidence="2">Uncharacterized protein</fullName>
    </submittedName>
</protein>
<feature type="transmembrane region" description="Helical" evidence="1">
    <location>
        <begin position="17"/>
        <end position="37"/>
    </location>
</feature>
<dbReference type="OrthoDB" id="6166889at2"/>
<evidence type="ECO:0000313" key="2">
    <source>
        <dbReference type="EMBL" id="QHD48911.1"/>
    </source>
</evidence>
<accession>A0A857GPI0</accession>
<keyword evidence="1" id="KW-1133">Transmembrane helix</keyword>
<evidence type="ECO:0000313" key="3">
    <source>
        <dbReference type="Proteomes" id="UP000463949"/>
    </source>
</evidence>
<gene>
    <name evidence="2" type="ORF">CTT34_04005</name>
</gene>
<proteinExistence type="predicted"/>
<dbReference type="AlphaFoldDB" id="A0A857GPI0"/>